<feature type="compositionally biased region" description="Pro residues" evidence="2">
    <location>
        <begin position="1"/>
        <end position="11"/>
    </location>
</feature>
<evidence type="ECO:0000256" key="2">
    <source>
        <dbReference type="SAM" id="MobiDB-lite"/>
    </source>
</evidence>
<dbReference type="GO" id="GO:0098978">
    <property type="term" value="C:glutamatergic synapse"/>
    <property type="evidence" value="ECO:0007669"/>
    <property type="project" value="TreeGrafter"/>
</dbReference>
<feature type="region of interest" description="Disordered" evidence="2">
    <location>
        <begin position="1450"/>
        <end position="1490"/>
    </location>
</feature>
<dbReference type="PROSITE" id="PS50106">
    <property type="entry name" value="PDZ"/>
    <property type="match status" value="1"/>
</dbReference>
<feature type="compositionally biased region" description="Basic and acidic residues" evidence="2">
    <location>
        <begin position="2015"/>
        <end position="2033"/>
    </location>
</feature>
<dbReference type="PANTHER" id="PTHR14113">
    <property type="entry name" value="PICCOLO/BASSOON"/>
    <property type="match status" value="1"/>
</dbReference>
<feature type="compositionally biased region" description="Polar residues" evidence="2">
    <location>
        <begin position="2106"/>
        <end position="2116"/>
    </location>
</feature>
<dbReference type="GO" id="GO:0030424">
    <property type="term" value="C:axon"/>
    <property type="evidence" value="ECO:0007669"/>
    <property type="project" value="TreeGrafter"/>
</dbReference>
<feature type="domain" description="C2" evidence="3">
    <location>
        <begin position="1822"/>
        <end position="1944"/>
    </location>
</feature>
<dbReference type="InterPro" id="IPR035892">
    <property type="entry name" value="C2_domain_sf"/>
</dbReference>
<feature type="region of interest" description="Disordered" evidence="2">
    <location>
        <begin position="693"/>
        <end position="712"/>
    </location>
</feature>
<feature type="compositionally biased region" description="Gly residues" evidence="2">
    <location>
        <begin position="60"/>
        <end position="71"/>
    </location>
</feature>
<dbReference type="SUPFAM" id="SSF49562">
    <property type="entry name" value="C2 domain (Calcium/lipid-binding domain, CaLB)"/>
    <property type="match status" value="1"/>
</dbReference>
<feature type="region of interest" description="Disordered" evidence="2">
    <location>
        <begin position="2259"/>
        <end position="2322"/>
    </location>
</feature>
<dbReference type="Gene3D" id="2.30.42.10">
    <property type="match status" value="1"/>
</dbReference>
<feature type="region of interest" description="Disordered" evidence="2">
    <location>
        <begin position="1947"/>
        <end position="2222"/>
    </location>
</feature>
<feature type="compositionally biased region" description="Low complexity" evidence="2">
    <location>
        <begin position="2484"/>
        <end position="2509"/>
    </location>
</feature>
<dbReference type="GO" id="GO:0048788">
    <property type="term" value="C:cytoskeleton of presynaptic active zone"/>
    <property type="evidence" value="ECO:0007669"/>
    <property type="project" value="TreeGrafter"/>
</dbReference>
<feature type="compositionally biased region" description="Polar residues" evidence="2">
    <location>
        <begin position="1570"/>
        <end position="1579"/>
    </location>
</feature>
<reference evidence="6" key="1">
    <citation type="submission" date="2025-08" db="UniProtKB">
        <authorList>
            <consortium name="RefSeq"/>
        </authorList>
    </citation>
    <scope>IDENTIFICATION</scope>
    <source>
        <tissue evidence="6">Sperm</tissue>
    </source>
</reference>
<dbReference type="Proteomes" id="UP001318040">
    <property type="component" value="Chromosome 48"/>
</dbReference>
<dbReference type="GO" id="GO:0098882">
    <property type="term" value="F:structural constituent of presynaptic active zone"/>
    <property type="evidence" value="ECO:0007669"/>
    <property type="project" value="TreeGrafter"/>
</dbReference>
<feature type="coiled-coil region" evidence="1">
    <location>
        <begin position="93"/>
        <end position="130"/>
    </location>
</feature>
<feature type="region of interest" description="Disordered" evidence="2">
    <location>
        <begin position="742"/>
        <end position="824"/>
    </location>
</feature>
<feature type="compositionally biased region" description="Polar residues" evidence="2">
    <location>
        <begin position="769"/>
        <end position="790"/>
    </location>
</feature>
<proteinExistence type="predicted"/>
<dbReference type="InterPro" id="IPR000008">
    <property type="entry name" value="C2_dom"/>
</dbReference>
<dbReference type="RefSeq" id="XP_032828245.1">
    <property type="nucleotide sequence ID" value="XM_032972354.1"/>
</dbReference>
<keyword evidence="5" id="KW-1185">Reference proteome</keyword>
<feature type="compositionally biased region" description="Low complexity" evidence="2">
    <location>
        <begin position="695"/>
        <end position="710"/>
    </location>
</feature>
<gene>
    <name evidence="6" type="primary">LOC116952745</name>
</gene>
<feature type="region of interest" description="Disordered" evidence="2">
    <location>
        <begin position="1173"/>
        <end position="1199"/>
    </location>
</feature>
<feature type="region of interest" description="Disordered" evidence="2">
    <location>
        <begin position="1746"/>
        <end position="1804"/>
    </location>
</feature>
<dbReference type="SMART" id="SM00239">
    <property type="entry name" value="C2"/>
    <property type="match status" value="1"/>
</dbReference>
<dbReference type="InterPro" id="IPR052098">
    <property type="entry name" value="Presynaptic_Scaffold_Bsn/Pclo"/>
</dbReference>
<dbReference type="SUPFAM" id="SSF50156">
    <property type="entry name" value="PDZ domain-like"/>
    <property type="match status" value="1"/>
</dbReference>
<feature type="compositionally biased region" description="Polar residues" evidence="2">
    <location>
        <begin position="2038"/>
        <end position="2063"/>
    </location>
</feature>
<dbReference type="PRINTS" id="PR00360">
    <property type="entry name" value="C2DOMAIN"/>
</dbReference>
<feature type="region of interest" description="Disordered" evidence="2">
    <location>
        <begin position="1"/>
        <end position="89"/>
    </location>
</feature>
<dbReference type="Pfam" id="PF00595">
    <property type="entry name" value="PDZ"/>
    <property type="match status" value="1"/>
</dbReference>
<feature type="region of interest" description="Disordered" evidence="2">
    <location>
        <begin position="2367"/>
        <end position="2397"/>
    </location>
</feature>
<dbReference type="Gene3D" id="2.60.40.150">
    <property type="entry name" value="C2 domain"/>
    <property type="match status" value="1"/>
</dbReference>
<feature type="compositionally biased region" description="Polar residues" evidence="2">
    <location>
        <begin position="1308"/>
        <end position="1319"/>
    </location>
</feature>
<evidence type="ECO:0000259" key="3">
    <source>
        <dbReference type="PROSITE" id="PS50004"/>
    </source>
</evidence>
<feature type="compositionally biased region" description="Basic and acidic residues" evidence="2">
    <location>
        <begin position="2469"/>
        <end position="2483"/>
    </location>
</feature>
<dbReference type="PANTHER" id="PTHR14113:SF13">
    <property type="match status" value="1"/>
</dbReference>
<feature type="region of interest" description="Disordered" evidence="2">
    <location>
        <begin position="1349"/>
        <end position="1426"/>
    </location>
</feature>
<dbReference type="InterPro" id="IPR001478">
    <property type="entry name" value="PDZ"/>
</dbReference>
<feature type="region of interest" description="Disordered" evidence="2">
    <location>
        <begin position="1502"/>
        <end position="1654"/>
    </location>
</feature>
<dbReference type="InterPro" id="IPR036034">
    <property type="entry name" value="PDZ_sf"/>
</dbReference>
<feature type="region of interest" description="Disordered" evidence="2">
    <location>
        <begin position="1239"/>
        <end position="1319"/>
    </location>
</feature>
<protein>
    <submittedName>
        <fullName evidence="6">Protein piccolo-like</fullName>
    </submittedName>
</protein>
<organism evidence="5 6">
    <name type="scientific">Petromyzon marinus</name>
    <name type="common">Sea lamprey</name>
    <dbReference type="NCBI Taxonomy" id="7757"/>
    <lineage>
        <taxon>Eukaryota</taxon>
        <taxon>Metazoa</taxon>
        <taxon>Chordata</taxon>
        <taxon>Craniata</taxon>
        <taxon>Vertebrata</taxon>
        <taxon>Cyclostomata</taxon>
        <taxon>Hyperoartia</taxon>
        <taxon>Petromyzontiformes</taxon>
        <taxon>Petromyzontidae</taxon>
        <taxon>Petromyzon</taxon>
    </lineage>
</organism>
<dbReference type="CDD" id="cd06714">
    <property type="entry name" value="PDZ_RIM-like"/>
    <property type="match status" value="1"/>
</dbReference>
<feature type="compositionally biased region" description="Low complexity" evidence="2">
    <location>
        <begin position="2516"/>
        <end position="2545"/>
    </location>
</feature>
<feature type="region of interest" description="Disordered" evidence="2">
    <location>
        <begin position="2441"/>
        <end position="2564"/>
    </location>
</feature>
<dbReference type="PROSITE" id="PS50004">
    <property type="entry name" value="C2"/>
    <property type="match status" value="1"/>
</dbReference>
<feature type="compositionally biased region" description="Polar residues" evidence="2">
    <location>
        <begin position="1370"/>
        <end position="1385"/>
    </location>
</feature>
<feature type="compositionally biased region" description="Low complexity" evidence="2">
    <location>
        <begin position="1286"/>
        <end position="1307"/>
    </location>
</feature>
<feature type="compositionally biased region" description="Basic and acidic residues" evidence="2">
    <location>
        <begin position="2172"/>
        <end position="2182"/>
    </location>
</feature>
<feature type="compositionally biased region" description="Polar residues" evidence="2">
    <location>
        <begin position="2083"/>
        <end position="2092"/>
    </location>
</feature>
<keyword evidence="1" id="KW-0175">Coiled coil</keyword>
<accession>A0AAJ7XBH2</accession>
<dbReference type="GO" id="GO:1904071">
    <property type="term" value="P:presynaptic active zone assembly"/>
    <property type="evidence" value="ECO:0007669"/>
    <property type="project" value="TreeGrafter"/>
</dbReference>
<name>A0AAJ7XBH2_PETMA</name>
<evidence type="ECO:0000259" key="4">
    <source>
        <dbReference type="PROSITE" id="PS50106"/>
    </source>
</evidence>
<dbReference type="KEGG" id="pmrn:116952745"/>
<feature type="compositionally biased region" description="Polar residues" evidence="2">
    <location>
        <begin position="742"/>
        <end position="756"/>
    </location>
</feature>
<evidence type="ECO:0000256" key="1">
    <source>
        <dbReference type="SAM" id="Coils"/>
    </source>
</evidence>
<dbReference type="GO" id="GO:0098982">
    <property type="term" value="C:GABA-ergic synapse"/>
    <property type="evidence" value="ECO:0007669"/>
    <property type="project" value="TreeGrafter"/>
</dbReference>
<feature type="compositionally biased region" description="Polar residues" evidence="2">
    <location>
        <begin position="1759"/>
        <end position="1768"/>
    </location>
</feature>
<sequence>MKRTLPTPPAHAPCTASSSARAPAPLKLSGKAAVPMAGAARDLRRAHEGTSISRAPSGGSNCGGGGGGGSGMVFQPRPKDAEVRQGTARGQLSQDIERELELVEQESAKLREQQARLDEEEREIDAKLRHLEMGMLRRKEALVRDREKRKMDFLREAGGHSRDCLSDGEARVGQAKSAGSGQHSERARTAPEEVSLGGHDGATRGSKTDDRLLLLQQQQQQQDSCVADAHYKAQSSCYTAEAMQCCKPYGEYSESSHRSSAHFQHVFSPVEFPTRDSKHDGYMTDSQGIIDSQSSSLLNKDDGSANKTPAMFIPMTSSPSDYHKHSYLSASDHALVPNNIGASRSESQELSDRFSVSPGCQSTQISSYQQYSHKQLQFHSQKPINGQMSSMEPKLLTNYEVIESHDPLMMSPTSTDSLGESVDMRLPLDDRGSIVGSPLSSISAESFYTDLDQQVPRNYVLIDDISELTGGGFLVDGMDVQNSDGAYSRSLPSATELNDFVGSSSQGRAHSRYNKKPDKANDFIAIPVATRAHPFRSLSDEASVDPLEKQMKRQMQQGFRRGSESLDHVVSPLMFDLNDNKYRNASRSDKYSMSRITLEKEAAKQLTPPYISSQSKSRKPDLDGRIFKFPSLDKSEDVEKDFLAYKNSSSKMESSVVLREKRLQGGDTSANFRQSIKSQQSFHGLPHMKTSDICIPRGIGSRPRSSSVSGLDGITSRMSGLYDLEYKRSRPCSVYNMEMNRSVSPTPYSVNRSRPTSVYGVDEARARPSSATDFNRSRSFSITGPSNGRAQPSLMPTPESSRLRPSSVYGAEEPKARPPPDCGITSSRSCSFSAYRSVMSRTRSSSFSGLDVRRSRPSTVYDLDFSTSKQNCQGGGGQPADGPCGPFNAGVKMRSKPSSLPISQGARRLSLTEQNSDEDESPLSPVVQPMGMARAAAGPLPPISADSREQFGSCHSLPEADRHAKDLHRRSLDCGFTRMVDNLNHALAENDVCYSRHGDAKKMDRSQDGGFQSSSGDHHQRQFPERLQKYDFPHSRIRLSQDSQERSVSGNGFGVRIVGGKEIPGTCGQTGAYIGSILQGGAAEKTGQLMEGMQVLEWNGMPLMGRTYEEVQHIVAQQDEDLELCVRLDLNMLLETKNMDSTEQVYSPSAEKQKCMGVDPQQLALELRKVAMREASDSNDEDIPTNPDSSSNSSLKREHSAYDRALHEPYTGISLNGRSTSKPDHDALNRAKLELLSTSQLLNSRPPPKNDQNSTGCADSGCSPKHSPSPGSASIPGQRPPRLADCQQSTVTSSGSCSSPKQSSESSGRAQTPVDTATVSRLSPVLQQTHLPQPSQIKGFYQGPELGAKAGQVSQSAQHPSGPYMVPCSPSRSNFSANQSTNRQASPPHGGFVPKHPYTAMPSHSSHHPSVIHHTDDRHPPQHLHNAPPTYCVDRATCAPMARCQPLQMHGGCAANSSSPKPIQSAAERGNPQAAHNASHPSSQSPRHGLVPPEKIAFQQMATTSSPACAVPRPVLPAHGRSVPQPPHGSSAAFCSSPKPAPPVPERNQSLQAHGGGAHALGPEVRQAHPAQQPQSPYRSVSAVPRPSHPPQDRNQAQGMHGAPPPYSTIPRPASPGLDRSQLQHVQPGSPGCSPAAKATRPVQRTQNAPPPYSAVPRPYPPALDGSQAHYSHGNPGAAGQTLACNQAGVVVRKQPQFLQTIVAPSGAVYAVGFPGAERYHAECHQVLPEMPHPCCAPMPPVHASNAVHSSVPPPPSSTAHSQATRNSGAAVEASLPPRAPTASAAAVTKKQQQDIKQPHETMPPASIAGEVEALEGQPKPELGEIQLQLRYEAEAGDLVVGVLCARGLTARNGSGSLDPFVKVYLLPGKGSEVKRKTKFVHKSLNPEWNQSVVYHGLSREELEKRTLEVAVWDYDRFATNHFLGEVNIALCKASNLDDTARWHRLQVQSDSGERRKRSSLPPEGKQPESKGQRRPNSSPDTQEWDVADRKDCHQTGSPHCGEQAKNLTKGGHSSQDHKADRKSKEEHGDQHKKGTMSPRSQCERTGQQCQAVSADKTNQHQPKGQPAGQAEHGTALQAGEHAQNTSAQRSHVANLPNKCTDRTGHQVTSGQQHAGETQPEPLPARHSQHRRAQASAGASSEQWPACGAPEPKRFGADEELRRPEKKARSKAGGEAEAKETGRQSAPPRSSRGGEGAGPSKAAQAGAVDACPHGDERCRGPCPATETDVWVRMRDNPQSLHAEATHLGKAMSPKAPFINENHRGRQSTPEAHPTCPRKPANAAGECSLHAGAPSATPPPSDAHQQAGTVSKAHSAHPQMMQPGRVMQPGLTIVSQQPERVLPFSHSHNGYHPCLNKQNIKAAFQPGYQHVDSSRPHSPCLQPSGRPPLPTPSPDHSRQPLYAHAVAHLPKDRHFADYQHAEPHHQQEHSTQGTCQKKTHIPRATAAGPPYPDAARQCAPPPPPPPPQASREETQPHRSGEHLASRSPSRHAAAEPAALPPAVAQPQPRESQPPPQNSVQQQQQQAQHQHQVHPQNQAQPQQQVNPDGVKPSVKRKPLLGVSAARKGELSLACWPSC</sequence>
<feature type="compositionally biased region" description="Basic and acidic residues" evidence="2">
    <location>
        <begin position="158"/>
        <end position="170"/>
    </location>
</feature>
<feature type="compositionally biased region" description="Basic and acidic residues" evidence="2">
    <location>
        <begin position="2151"/>
        <end position="2163"/>
    </location>
</feature>
<feature type="compositionally biased region" description="Pro residues" evidence="2">
    <location>
        <begin position="2458"/>
        <end position="2467"/>
    </location>
</feature>
<dbReference type="SMART" id="SM00228">
    <property type="entry name" value="PDZ"/>
    <property type="match status" value="1"/>
</dbReference>
<evidence type="ECO:0000313" key="6">
    <source>
        <dbReference type="RefSeq" id="XP_032828245.1"/>
    </source>
</evidence>
<feature type="region of interest" description="Disordered" evidence="2">
    <location>
        <begin position="861"/>
        <end position="904"/>
    </location>
</feature>
<dbReference type="Pfam" id="PF00168">
    <property type="entry name" value="C2"/>
    <property type="match status" value="1"/>
</dbReference>
<feature type="domain" description="PDZ" evidence="4">
    <location>
        <begin position="1036"/>
        <end position="1130"/>
    </location>
</feature>
<dbReference type="GO" id="GO:0035418">
    <property type="term" value="P:protein localization to synapse"/>
    <property type="evidence" value="ECO:0007669"/>
    <property type="project" value="TreeGrafter"/>
</dbReference>
<feature type="region of interest" description="Disordered" evidence="2">
    <location>
        <begin position="158"/>
        <end position="206"/>
    </location>
</feature>
<feature type="compositionally biased region" description="Polar residues" evidence="2">
    <location>
        <begin position="1474"/>
        <end position="1486"/>
    </location>
</feature>
<feature type="region of interest" description="Disordered" evidence="2">
    <location>
        <begin position="1000"/>
        <end position="1022"/>
    </location>
</feature>
<evidence type="ECO:0000313" key="5">
    <source>
        <dbReference type="Proteomes" id="UP001318040"/>
    </source>
</evidence>